<dbReference type="GO" id="GO:0005737">
    <property type="term" value="C:cytoplasm"/>
    <property type="evidence" value="ECO:0007669"/>
    <property type="project" value="UniProtKB-SubCell"/>
</dbReference>
<feature type="non-terminal residue" evidence="8">
    <location>
        <position position="1473"/>
    </location>
</feature>
<feature type="region of interest" description="Disordered" evidence="6">
    <location>
        <begin position="673"/>
        <end position="703"/>
    </location>
</feature>
<feature type="region of interest" description="Disordered" evidence="6">
    <location>
        <begin position="260"/>
        <end position="295"/>
    </location>
</feature>
<feature type="region of interest" description="Disordered" evidence="6">
    <location>
        <begin position="949"/>
        <end position="1091"/>
    </location>
</feature>
<feature type="domain" description="Rab3GAP catalytic subunit conserved" evidence="7">
    <location>
        <begin position="1125"/>
        <end position="1240"/>
    </location>
</feature>
<dbReference type="Pfam" id="PF13890">
    <property type="entry name" value="Rab3-GTPase_cat"/>
    <property type="match status" value="1"/>
</dbReference>
<feature type="region of interest" description="Disordered" evidence="6">
    <location>
        <begin position="1"/>
        <end position="95"/>
    </location>
</feature>
<evidence type="ECO:0000256" key="6">
    <source>
        <dbReference type="SAM" id="MobiDB-lite"/>
    </source>
</evidence>
<reference evidence="8 9" key="1">
    <citation type="journal article" date="2018" name="PLoS ONE">
        <title>The draft genome of Kipferlia bialata reveals reductive genome evolution in fornicate parasites.</title>
        <authorList>
            <person name="Tanifuji G."/>
            <person name="Takabayashi S."/>
            <person name="Kume K."/>
            <person name="Takagi M."/>
            <person name="Nakayama T."/>
            <person name="Kamikawa R."/>
            <person name="Inagaki Y."/>
            <person name="Hashimoto T."/>
        </authorList>
    </citation>
    <scope>NUCLEOTIDE SEQUENCE [LARGE SCALE GENOMIC DNA]</scope>
    <source>
        <strain evidence="8">NY0173</strain>
    </source>
</reference>
<feature type="region of interest" description="Disordered" evidence="6">
    <location>
        <begin position="615"/>
        <end position="652"/>
    </location>
</feature>
<dbReference type="PANTHER" id="PTHR21422">
    <property type="entry name" value="RAB3 GTPASE-ACTIVATING PROTEIN CATALYTIC SUBUNIT"/>
    <property type="match status" value="1"/>
</dbReference>
<dbReference type="InterPro" id="IPR026147">
    <property type="entry name" value="Rab3GAP1_conserved"/>
</dbReference>
<keyword evidence="9" id="KW-1185">Reference proteome</keyword>
<feature type="region of interest" description="Disordered" evidence="6">
    <location>
        <begin position="875"/>
        <end position="894"/>
    </location>
</feature>
<gene>
    <name evidence="8" type="ORF">KIPB_003586</name>
</gene>
<dbReference type="Proteomes" id="UP000265618">
    <property type="component" value="Unassembled WGS sequence"/>
</dbReference>
<keyword evidence="4" id="KW-0343">GTPase activation</keyword>
<feature type="compositionally biased region" description="Acidic residues" evidence="6">
    <location>
        <begin position="71"/>
        <end position="80"/>
    </location>
</feature>
<comment type="similarity">
    <text evidence="2">Belongs to the Rab3-GAP catalytic subunit family.</text>
</comment>
<proteinExistence type="inferred from homology"/>
<dbReference type="InterPro" id="IPR045700">
    <property type="entry name" value="Rab3GAP1"/>
</dbReference>
<feature type="compositionally biased region" description="Basic and acidic residues" evidence="6">
    <location>
        <begin position="736"/>
        <end position="770"/>
    </location>
</feature>
<evidence type="ECO:0000313" key="8">
    <source>
        <dbReference type="EMBL" id="GIQ82447.1"/>
    </source>
</evidence>
<dbReference type="GO" id="GO:0005096">
    <property type="term" value="F:GTPase activator activity"/>
    <property type="evidence" value="ECO:0007669"/>
    <property type="project" value="UniProtKB-KW"/>
</dbReference>
<dbReference type="OrthoDB" id="17346at2759"/>
<protein>
    <recommendedName>
        <fullName evidence="3">Rab3 GTPase-activating protein catalytic subunit</fullName>
    </recommendedName>
</protein>
<feature type="compositionally biased region" description="Basic and acidic residues" evidence="6">
    <location>
        <begin position="260"/>
        <end position="271"/>
    </location>
</feature>
<dbReference type="PANTHER" id="PTHR21422:SF9">
    <property type="entry name" value="RAB3 GTPASE-ACTIVATING PROTEIN CATALYTIC SUBUNIT"/>
    <property type="match status" value="1"/>
</dbReference>
<organism evidence="8 9">
    <name type="scientific">Kipferlia bialata</name>
    <dbReference type="NCBI Taxonomy" id="797122"/>
    <lineage>
        <taxon>Eukaryota</taxon>
        <taxon>Metamonada</taxon>
        <taxon>Carpediemonas-like organisms</taxon>
        <taxon>Kipferlia</taxon>
    </lineage>
</organism>
<feature type="compositionally biased region" description="Basic and acidic residues" evidence="6">
    <location>
        <begin position="627"/>
        <end position="651"/>
    </location>
</feature>
<dbReference type="EMBL" id="BDIP01000698">
    <property type="protein sequence ID" value="GIQ82447.1"/>
    <property type="molecule type" value="Genomic_DNA"/>
</dbReference>
<comment type="caution">
    <text evidence="8">The sequence shown here is derived from an EMBL/GenBank/DDBJ whole genome shotgun (WGS) entry which is preliminary data.</text>
</comment>
<feature type="region of interest" description="Disordered" evidence="6">
    <location>
        <begin position="733"/>
        <end position="781"/>
    </location>
</feature>
<evidence type="ECO:0000256" key="3">
    <source>
        <dbReference type="ARBA" id="ARBA00015817"/>
    </source>
</evidence>
<name>A0A9K3CTX9_9EUKA</name>
<sequence>GKTAALPPGTDVRRCSLQSTYQDLYRERERERQRQEAGEISSSTDDAFYREGEGEGDGGSLADTLVSVDVEREEEGEEGERDSVHVLPSVSEDDSSLSHGGLGICHSISSVSAAHEGHDLDSEGERVIVPPSLSVVQYPLSPTAALSSGQMRFPHSPVLTEGAVPAVMPLLLLSITGALLLVPDTRVLAGGAPSPSAADTLPWEYTHTQIPTTMPGSALLPSLLAALSEAAVSLHRLLSHSLSHPESLSLATLMERSAEGAGREVDARERGGGGWQREWGTPVKSPGISVTGTPGDSNSVKVVAPLSLPLIVCGRGGGPVGVEFKGTQLLYGQSYAASYRHKVIDTHPTLSVPLVRRDIPRVMPHLGAGALTGGVVEACSMLFETPFPMQQPPSPLCPLGASVSPAGSLCLAVAFPPCPSGTLTEGLNVHEAPDWRIWYVPQPTVYRVSQVLRTIVTCMHTPPGDSDITPNVRQAIETVMSESDIPAWEKERGRKGAEQESMRLKSCPRQCLVCRLVKGCQGLRPAEVKGLFSLFTMRIAEYWQKRRLIPYIGTTFGPHQHLLYQKLAVLNQALLYVPSADTDCMVGTPAQGSSQVNKKDQPMASVPPGVQAMLEAGEPCPWSGRTRQKDVTRGRRRSEASRWDRSRDSQNRDVSVYRRGSLSLYEAHSLPVPDHTESARVTRRSSASSFRRESVGSRATASNSVLSDILEQSESSESADLVMPVEQYTDTFFTAERGKEERERIARESAAERYGEERERERQRERERELSTMGRGGGISMTDLVYGQSVSPDSSYNGASLSPYSAATLSPGVPTPCPLESIEGMSGSLGAYAASPAVSTAASPAVHTTRFEIPATRSSEDYSLHSILSPSVGGGEYVNNHPLQTPERDRERDSVVVRQPRGVRMVLPLLCVDCNEPICVPYCFTAPNTTEDQVESSLLKIREIQNLVDSQRDRASRHGSTSKGERERESSIRSWSAKGESMRSRGGRSVGDSVVSPGARESCGVVPWETLRPEGGVGIGRSKTEVTGTSMAPTGEAERISSSLASPYASIDPRDMESVPSSMASPYASLDPRDYSDTTTGIEGGDGIEGVDEYQGVGREAESESSLGENHLLDLQDARLHTHFGRQLQSDMSAFKAANPRAKLIDFVRWYSPADYIVPLAAPVLNVPEIPISTGLTRGQLARVTPRNGVLSSRMTEPDPHGGMNTWQLTWERAEPQPISTQEPLFQAEAEGDEAVRWFEDELSLSAFLAMLLVSGLEGFRQIVQTDPRRRLARIAVRAGDKLLDRLAAAIVETPTLYQGADVPKDTVSLCLQCVAGCERIERDLVLGGSLRAALGAQSSNLVEEFLQAPCYVPTHLNERVLNLFRDKMVTSQNSVPVQAIESWCLIPSTHTLSPSGTLSPPQDEREREGEGEGEEASGDTSTPTCVSAPHRIYTRRVGGGISIVGGVLVPGQRGKAKGGTYTMASVRTRNPQ</sequence>
<evidence type="ECO:0000256" key="1">
    <source>
        <dbReference type="ARBA" id="ARBA00004496"/>
    </source>
</evidence>
<evidence type="ECO:0000256" key="4">
    <source>
        <dbReference type="ARBA" id="ARBA00022468"/>
    </source>
</evidence>
<evidence type="ECO:0000256" key="5">
    <source>
        <dbReference type="ARBA" id="ARBA00022490"/>
    </source>
</evidence>
<keyword evidence="5" id="KW-0963">Cytoplasm</keyword>
<evidence type="ECO:0000259" key="7">
    <source>
        <dbReference type="Pfam" id="PF13890"/>
    </source>
</evidence>
<accession>A0A9K3CTX9</accession>
<evidence type="ECO:0000313" key="9">
    <source>
        <dbReference type="Proteomes" id="UP000265618"/>
    </source>
</evidence>
<feature type="compositionally biased region" description="Polar residues" evidence="6">
    <location>
        <begin position="1392"/>
        <end position="1401"/>
    </location>
</feature>
<comment type="subcellular location">
    <subcellularLocation>
        <location evidence="1">Cytoplasm</location>
    </subcellularLocation>
</comment>
<evidence type="ECO:0000256" key="2">
    <source>
        <dbReference type="ARBA" id="ARBA00008856"/>
    </source>
</evidence>
<feature type="region of interest" description="Disordered" evidence="6">
    <location>
        <begin position="1392"/>
        <end position="1431"/>
    </location>
</feature>
<feature type="compositionally biased region" description="Basic and acidic residues" evidence="6">
    <location>
        <begin position="24"/>
        <end position="37"/>
    </location>
</feature>